<keyword evidence="6" id="KW-0812">Transmembrane</keyword>
<evidence type="ECO:0000313" key="11">
    <source>
        <dbReference type="Proteomes" id="UP000319257"/>
    </source>
</evidence>
<dbReference type="RefSeq" id="XP_030993365.1">
    <property type="nucleotide sequence ID" value="XM_031142399.1"/>
</dbReference>
<dbReference type="Pfam" id="PF07731">
    <property type="entry name" value="Cu-oxidase_2"/>
    <property type="match status" value="1"/>
</dbReference>
<evidence type="ECO:0008006" key="12">
    <source>
        <dbReference type="Google" id="ProtNLM"/>
    </source>
</evidence>
<keyword evidence="11" id="KW-1185">Reference proteome</keyword>
<feature type="compositionally biased region" description="Acidic residues" evidence="5">
    <location>
        <begin position="1"/>
        <end position="11"/>
    </location>
</feature>
<proteinExistence type="inferred from homology"/>
<evidence type="ECO:0000256" key="2">
    <source>
        <dbReference type="ARBA" id="ARBA00022723"/>
    </source>
</evidence>
<dbReference type="Gene3D" id="2.60.40.420">
    <property type="entry name" value="Cupredoxins - blue copper proteins"/>
    <property type="match status" value="3"/>
</dbReference>
<organism evidence="10 11">
    <name type="scientific">Thyridium curvatum</name>
    <dbReference type="NCBI Taxonomy" id="1093900"/>
    <lineage>
        <taxon>Eukaryota</taxon>
        <taxon>Fungi</taxon>
        <taxon>Dikarya</taxon>
        <taxon>Ascomycota</taxon>
        <taxon>Pezizomycotina</taxon>
        <taxon>Sordariomycetes</taxon>
        <taxon>Sordariomycetidae</taxon>
        <taxon>Thyridiales</taxon>
        <taxon>Thyridiaceae</taxon>
        <taxon>Thyridium</taxon>
    </lineage>
</organism>
<feature type="region of interest" description="Disordered" evidence="5">
    <location>
        <begin position="310"/>
        <end position="335"/>
    </location>
</feature>
<dbReference type="CDD" id="cd04205">
    <property type="entry name" value="CuRO_2_LCC_like"/>
    <property type="match status" value="1"/>
</dbReference>
<dbReference type="SUPFAM" id="SSF49503">
    <property type="entry name" value="Cupredoxins"/>
    <property type="match status" value="3"/>
</dbReference>
<feature type="domain" description="Plastocyanin-like" evidence="9">
    <location>
        <begin position="137"/>
        <end position="253"/>
    </location>
</feature>
<dbReference type="AlphaFoldDB" id="A0A507AYX8"/>
<feature type="transmembrane region" description="Helical" evidence="6">
    <location>
        <begin position="47"/>
        <end position="67"/>
    </location>
</feature>
<feature type="domain" description="Plastocyanin-like" evidence="7">
    <location>
        <begin position="261"/>
        <end position="447"/>
    </location>
</feature>
<feature type="compositionally biased region" description="Pro residues" evidence="5">
    <location>
        <begin position="77"/>
        <end position="87"/>
    </location>
</feature>
<name>A0A507AYX8_9PEZI</name>
<dbReference type="InterPro" id="IPR045087">
    <property type="entry name" value="Cu-oxidase_fam"/>
</dbReference>
<keyword evidence="2" id="KW-0479">Metal-binding</keyword>
<dbReference type="PANTHER" id="PTHR11709:SF414">
    <property type="entry name" value="ADR239WP"/>
    <property type="match status" value="1"/>
</dbReference>
<dbReference type="InterPro" id="IPR008972">
    <property type="entry name" value="Cupredoxin"/>
</dbReference>
<dbReference type="Proteomes" id="UP000319257">
    <property type="component" value="Unassembled WGS sequence"/>
</dbReference>
<dbReference type="OrthoDB" id="10255118at2759"/>
<dbReference type="Pfam" id="PF07732">
    <property type="entry name" value="Cu-oxidase_3"/>
    <property type="match status" value="1"/>
</dbReference>
<evidence type="ECO:0000256" key="5">
    <source>
        <dbReference type="SAM" id="MobiDB-lite"/>
    </source>
</evidence>
<dbReference type="PROSITE" id="PS00080">
    <property type="entry name" value="MULTICOPPER_OXIDASE2"/>
    <property type="match status" value="1"/>
</dbReference>
<dbReference type="InterPro" id="IPR001117">
    <property type="entry name" value="Cu-oxidase_2nd"/>
</dbReference>
<dbReference type="PANTHER" id="PTHR11709">
    <property type="entry name" value="MULTI-COPPER OXIDASE"/>
    <property type="match status" value="1"/>
</dbReference>
<evidence type="ECO:0000259" key="7">
    <source>
        <dbReference type="Pfam" id="PF00394"/>
    </source>
</evidence>
<dbReference type="InterPro" id="IPR011707">
    <property type="entry name" value="Cu-oxidase-like_N"/>
</dbReference>
<reference evidence="10 11" key="1">
    <citation type="submission" date="2019-06" db="EMBL/GenBank/DDBJ databases">
        <title>Draft genome sequence of the filamentous fungus Phialemoniopsis curvata isolated from diesel fuel.</title>
        <authorList>
            <person name="Varaljay V.A."/>
            <person name="Lyon W.J."/>
            <person name="Crouch A.L."/>
            <person name="Drake C.E."/>
            <person name="Hollomon J.M."/>
            <person name="Nadeau L.J."/>
            <person name="Nunn H.S."/>
            <person name="Stevenson B.S."/>
            <person name="Bojanowski C.L."/>
            <person name="Crookes-Goodson W.J."/>
        </authorList>
    </citation>
    <scope>NUCLEOTIDE SEQUENCE [LARGE SCALE GENOMIC DNA]</scope>
    <source>
        <strain evidence="10 11">D216</strain>
    </source>
</reference>
<comment type="similarity">
    <text evidence="1">Belongs to the multicopper oxidase family.</text>
</comment>
<feature type="domain" description="Plastocyanin-like" evidence="8">
    <location>
        <begin position="552"/>
        <end position="664"/>
    </location>
</feature>
<dbReference type="Pfam" id="PF00394">
    <property type="entry name" value="Cu-oxidase"/>
    <property type="match status" value="1"/>
</dbReference>
<evidence type="ECO:0000259" key="8">
    <source>
        <dbReference type="Pfam" id="PF07731"/>
    </source>
</evidence>
<feature type="region of interest" description="Disordered" evidence="5">
    <location>
        <begin position="1"/>
        <end position="40"/>
    </location>
</feature>
<keyword evidence="4" id="KW-0186">Copper</keyword>
<accession>A0A507AYX8</accession>
<keyword evidence="6" id="KW-0472">Membrane</keyword>
<sequence>MDPDSDSEDLREDGTLLPSAGAASHEPKHPRGQSPMGRRRRRGISRLAVMMSILGISALMIVGFAMLKFTAQVRVPAPPPKEPPAEPPAESAVPDPAESEASPPPPELKPVADPFNLRTTGFVVSDKPQTREFVFNITRGRSSPDGVSKEMILVNGQSPGPLIQANKGDKLQITVHNSMPKERTSIHWHGIDQKNSVFMDGVYRVTECGIPPGESFTYVFEVVDQRGSFWYHGHVSAQYTDGLFGPLIIHDPDEKIPPVEEDRVIMIGDHYHVDAEEALSIYTGTTTDGGREPRPDNILINGRNTYDCSPASSNRARRASKARQEDPTRHVPAGCSTGSIYSARVPSKRRVRLRLISHSSNIPLWFTVDSHVLEIVEIDGVEVEPIKTTRVFLNAGQRYSVVFTTDQPAGNYLMRAIALKGCAMLGGSFGSHLAKVNYEATGILSYDNVDVNDRPVGKAWDMRAESLPDSTSEPWTQKCRDLPFDLPKPVRAMKAYEAGERNKHQAVFSQGNHNGVYRSFVNSVVFSPLNDSATVWQTSRQNLSLANLESSTPKWDFGADQNILVSRDDDKAAQIAISANQMMSHPWHLHGISSGQNFQIVGWGKGLFGMGETTWNLDNPMRRDTVLVGSHSHVVIRYVATNPGVWALHCHIQWHAEGGMFATTAQRLAELNTLIDSLDSDKGAGLGRKFCKR</sequence>
<protein>
    <recommendedName>
        <fullName evidence="12">Multicopper oxidase</fullName>
    </recommendedName>
</protein>
<dbReference type="GO" id="GO:0016491">
    <property type="term" value="F:oxidoreductase activity"/>
    <property type="evidence" value="ECO:0007669"/>
    <property type="project" value="UniProtKB-KW"/>
</dbReference>
<evidence type="ECO:0000313" key="10">
    <source>
        <dbReference type="EMBL" id="TPX11654.1"/>
    </source>
</evidence>
<keyword evidence="6" id="KW-1133">Transmembrane helix</keyword>
<comment type="caution">
    <text evidence="10">The sequence shown here is derived from an EMBL/GenBank/DDBJ whole genome shotgun (WGS) entry which is preliminary data.</text>
</comment>
<gene>
    <name evidence="10" type="ORF">E0L32_007633</name>
</gene>
<evidence type="ECO:0000259" key="9">
    <source>
        <dbReference type="Pfam" id="PF07732"/>
    </source>
</evidence>
<feature type="region of interest" description="Disordered" evidence="5">
    <location>
        <begin position="77"/>
        <end position="112"/>
    </location>
</feature>
<feature type="compositionally biased region" description="Low complexity" evidence="5">
    <location>
        <begin position="88"/>
        <end position="101"/>
    </location>
</feature>
<dbReference type="STRING" id="1093900.A0A507AYX8"/>
<dbReference type="GO" id="GO:0005507">
    <property type="term" value="F:copper ion binding"/>
    <property type="evidence" value="ECO:0007669"/>
    <property type="project" value="InterPro"/>
</dbReference>
<dbReference type="InterPro" id="IPR011706">
    <property type="entry name" value="Cu-oxidase_C"/>
</dbReference>
<keyword evidence="3" id="KW-0560">Oxidoreductase</keyword>
<dbReference type="InParanoid" id="A0A507AYX8"/>
<evidence type="ECO:0000256" key="3">
    <source>
        <dbReference type="ARBA" id="ARBA00023002"/>
    </source>
</evidence>
<dbReference type="GeneID" id="41975080"/>
<evidence type="ECO:0000256" key="1">
    <source>
        <dbReference type="ARBA" id="ARBA00010609"/>
    </source>
</evidence>
<evidence type="ECO:0000256" key="4">
    <source>
        <dbReference type="ARBA" id="ARBA00023008"/>
    </source>
</evidence>
<evidence type="ECO:0000256" key="6">
    <source>
        <dbReference type="SAM" id="Phobius"/>
    </source>
</evidence>
<dbReference type="EMBL" id="SKBQ01000047">
    <property type="protein sequence ID" value="TPX11654.1"/>
    <property type="molecule type" value="Genomic_DNA"/>
</dbReference>
<dbReference type="InterPro" id="IPR002355">
    <property type="entry name" value="Cu_oxidase_Cu_BS"/>
</dbReference>